<keyword evidence="2" id="KW-0472">Membrane</keyword>
<name>A0A8T8SS83_9BASI</name>
<keyword evidence="4" id="KW-1185">Reference proteome</keyword>
<keyword evidence="1" id="KW-0175">Coiled coil</keyword>
<organism evidence="3 4">
    <name type="scientific">Tilletia indica</name>
    <dbReference type="NCBI Taxonomy" id="43049"/>
    <lineage>
        <taxon>Eukaryota</taxon>
        <taxon>Fungi</taxon>
        <taxon>Dikarya</taxon>
        <taxon>Basidiomycota</taxon>
        <taxon>Ustilaginomycotina</taxon>
        <taxon>Exobasidiomycetes</taxon>
        <taxon>Tilletiales</taxon>
        <taxon>Tilletiaceae</taxon>
        <taxon>Tilletia</taxon>
    </lineage>
</organism>
<evidence type="ECO:0000313" key="4">
    <source>
        <dbReference type="Proteomes" id="UP000077521"/>
    </source>
</evidence>
<reference evidence="3" key="2">
    <citation type="journal article" date="2019" name="IMA Fungus">
        <title>Genome sequencing and comparison of five Tilletia species to identify candidate genes for the detection of regulated species infecting wheat.</title>
        <authorList>
            <person name="Nguyen H.D.T."/>
            <person name="Sultana T."/>
            <person name="Kesanakurti P."/>
            <person name="Hambleton S."/>
        </authorList>
    </citation>
    <scope>NUCLEOTIDE SEQUENCE</scope>
    <source>
        <strain evidence="3">DAOMC 236416</strain>
    </source>
</reference>
<accession>A0A8T8SS83</accession>
<keyword evidence="2" id="KW-0812">Transmembrane</keyword>
<sequence>MLFEIDNDVAVAVVLLAMACAMGLIMREREVTRREQRADTAMNRLERLTERMEDEERARKANKTQELCLELRKEARAFVERQRQEGEED</sequence>
<keyword evidence="2" id="KW-1133">Transmembrane helix</keyword>
<dbReference type="EMBL" id="LWDF02000487">
    <property type="protein sequence ID" value="KAE8246390.1"/>
    <property type="molecule type" value="Genomic_DNA"/>
</dbReference>
<feature type="coiled-coil region" evidence="1">
    <location>
        <begin position="31"/>
        <end position="65"/>
    </location>
</feature>
<gene>
    <name evidence="3" type="ORF">A4X13_0g5812</name>
</gene>
<protein>
    <submittedName>
        <fullName evidence="3">Uncharacterized protein</fullName>
    </submittedName>
</protein>
<evidence type="ECO:0000256" key="1">
    <source>
        <dbReference type="SAM" id="Coils"/>
    </source>
</evidence>
<evidence type="ECO:0000313" key="3">
    <source>
        <dbReference type="EMBL" id="KAE8246390.1"/>
    </source>
</evidence>
<evidence type="ECO:0000256" key="2">
    <source>
        <dbReference type="SAM" id="Phobius"/>
    </source>
</evidence>
<reference evidence="3" key="1">
    <citation type="submission" date="2016-04" db="EMBL/GenBank/DDBJ databases">
        <authorList>
            <person name="Nguyen H.D."/>
            <person name="Samba Siva P."/>
            <person name="Cullis J."/>
            <person name="Levesque C.A."/>
            <person name="Hambleton S."/>
        </authorList>
    </citation>
    <scope>NUCLEOTIDE SEQUENCE</scope>
    <source>
        <strain evidence="3">DAOMC 236416</strain>
    </source>
</reference>
<feature type="transmembrane region" description="Helical" evidence="2">
    <location>
        <begin position="6"/>
        <end position="26"/>
    </location>
</feature>
<comment type="caution">
    <text evidence="3">The sequence shown here is derived from an EMBL/GenBank/DDBJ whole genome shotgun (WGS) entry which is preliminary data.</text>
</comment>
<proteinExistence type="predicted"/>
<dbReference type="AlphaFoldDB" id="A0A8T8SS83"/>
<dbReference type="Proteomes" id="UP000077521">
    <property type="component" value="Unassembled WGS sequence"/>
</dbReference>